<gene>
    <name evidence="2" type="ORF">CLV71_105288</name>
</gene>
<dbReference type="Proteomes" id="UP000294927">
    <property type="component" value="Unassembled WGS sequence"/>
</dbReference>
<dbReference type="Pfam" id="PF19307">
    <property type="entry name" value="SrpI-like"/>
    <property type="match status" value="1"/>
</dbReference>
<dbReference type="EMBL" id="SOCP01000005">
    <property type="protein sequence ID" value="TDV52157.1"/>
    <property type="molecule type" value="Genomic_DNA"/>
</dbReference>
<dbReference type="InterPro" id="IPR045641">
    <property type="entry name" value="SrpI-like"/>
</dbReference>
<dbReference type="GO" id="GO:0005829">
    <property type="term" value="C:cytosol"/>
    <property type="evidence" value="ECO:0007669"/>
    <property type="project" value="TreeGrafter"/>
</dbReference>
<proteinExistence type="predicted"/>
<evidence type="ECO:0000313" key="3">
    <source>
        <dbReference type="Proteomes" id="UP000294927"/>
    </source>
</evidence>
<dbReference type="AlphaFoldDB" id="A0A4R7VSF5"/>
<dbReference type="InterPro" id="IPR018490">
    <property type="entry name" value="cNMP-bd_dom_sf"/>
</dbReference>
<feature type="domain" description="Cyclic nucleotide-binding" evidence="1">
    <location>
        <begin position="94"/>
        <end position="215"/>
    </location>
</feature>
<sequence>MSTVETLSVETTVRRSLSTEAARNLTTTTKSKPQMRGITTRWLLKMLPWVDVRGGSYRVNRRLSYAVGDGRLSFVSEGVDIRVVPAELRELPLLRDFEDDEALTALANRFEQRKFSTGDVIVQSGQRRDKLFLLAHGRAHKIASGRYGDDQVLSVLSDGDHFGSEVLAGGDEEWDFTVKAVTPCTVLVLPGQSVQQLNGQADALREHLRQALARPVQPTNKAGEAAIELASGHAGEADLPGTFADYELAPREYELDVAQTLLRVHTRVADLYNHPMNQTEEQLRLTIEALRERQEHEMINNPSFGLLHNADLSQRIFTRSGPPTPDDLDELLCRRRKSRFFLAHPRTIAAFRRECTKRSLYPANVPLEGSTVQTWRGVPILPCDKIPITEQNTSSIIVVRTGVEDQGVIGLHSLDIDDEVQPSLNVRFMGIDDQAILSYLVSVYFSVAVLVPDALGVLEQVEIGH</sequence>
<reference evidence="2 3" key="1">
    <citation type="submission" date="2019-03" db="EMBL/GenBank/DDBJ databases">
        <title>Genomic Encyclopedia of Archaeal and Bacterial Type Strains, Phase II (KMG-II): from individual species to whole genera.</title>
        <authorList>
            <person name="Goeker M."/>
        </authorList>
    </citation>
    <scope>NUCLEOTIDE SEQUENCE [LARGE SCALE GENOMIC DNA]</scope>
    <source>
        <strain evidence="2 3">DSM 45499</strain>
    </source>
</reference>
<dbReference type="SUPFAM" id="SSF56563">
    <property type="entry name" value="Major capsid protein gp5"/>
    <property type="match status" value="1"/>
</dbReference>
<evidence type="ECO:0000313" key="2">
    <source>
        <dbReference type="EMBL" id="TDV52157.1"/>
    </source>
</evidence>
<dbReference type="GO" id="GO:0003700">
    <property type="term" value="F:DNA-binding transcription factor activity"/>
    <property type="evidence" value="ECO:0007669"/>
    <property type="project" value="TreeGrafter"/>
</dbReference>
<comment type="caution">
    <text evidence="2">The sequence shown here is derived from an EMBL/GenBank/DDBJ whole genome shotgun (WGS) entry which is preliminary data.</text>
</comment>
<dbReference type="CDD" id="cd00038">
    <property type="entry name" value="CAP_ED"/>
    <property type="match status" value="1"/>
</dbReference>
<dbReference type="Pfam" id="PF00027">
    <property type="entry name" value="cNMP_binding"/>
    <property type="match status" value="1"/>
</dbReference>
<dbReference type="SUPFAM" id="SSF51206">
    <property type="entry name" value="cAMP-binding domain-like"/>
    <property type="match status" value="1"/>
</dbReference>
<accession>A0A4R7VSF5</accession>
<dbReference type="SMART" id="SM00100">
    <property type="entry name" value="cNMP"/>
    <property type="match status" value="1"/>
</dbReference>
<dbReference type="NCBIfam" id="NF041163">
    <property type="entry name" value="encap_f2b"/>
    <property type="match status" value="1"/>
</dbReference>
<evidence type="ECO:0000259" key="1">
    <source>
        <dbReference type="PROSITE" id="PS50042"/>
    </source>
</evidence>
<organism evidence="2 3">
    <name type="scientific">Actinophytocola oryzae</name>
    <dbReference type="NCBI Taxonomy" id="502181"/>
    <lineage>
        <taxon>Bacteria</taxon>
        <taxon>Bacillati</taxon>
        <taxon>Actinomycetota</taxon>
        <taxon>Actinomycetes</taxon>
        <taxon>Pseudonocardiales</taxon>
        <taxon>Pseudonocardiaceae</taxon>
    </lineage>
</organism>
<dbReference type="PANTHER" id="PTHR24567:SF74">
    <property type="entry name" value="HTH-TYPE TRANSCRIPTIONAL REGULATOR ARCR"/>
    <property type="match status" value="1"/>
</dbReference>
<name>A0A4R7VSF5_9PSEU</name>
<keyword evidence="3" id="KW-1185">Reference proteome</keyword>
<dbReference type="InterPro" id="IPR049817">
    <property type="entry name" value="Encap_f2b"/>
</dbReference>
<dbReference type="InterPro" id="IPR000595">
    <property type="entry name" value="cNMP-bd_dom"/>
</dbReference>
<dbReference type="InterPro" id="IPR014710">
    <property type="entry name" value="RmlC-like_jellyroll"/>
</dbReference>
<dbReference type="PROSITE" id="PS50042">
    <property type="entry name" value="CNMP_BINDING_3"/>
    <property type="match status" value="1"/>
</dbReference>
<dbReference type="InterPro" id="IPR050397">
    <property type="entry name" value="Env_Response_Regulators"/>
</dbReference>
<dbReference type="Gene3D" id="2.60.120.10">
    <property type="entry name" value="Jelly Rolls"/>
    <property type="match status" value="1"/>
</dbReference>
<dbReference type="PANTHER" id="PTHR24567">
    <property type="entry name" value="CRP FAMILY TRANSCRIPTIONAL REGULATORY PROTEIN"/>
    <property type="match status" value="1"/>
</dbReference>
<protein>
    <submittedName>
        <fullName evidence="2">Cyclic nucleotide-binding domain-containing protein</fullName>
    </submittedName>
</protein>